<proteinExistence type="predicted"/>
<evidence type="ECO:0000313" key="3">
    <source>
        <dbReference type="EMBL" id="GAB77325.1"/>
    </source>
</evidence>
<name>K6VPM2_9MICO</name>
<dbReference type="RefSeq" id="WP_006502077.1">
    <property type="nucleotide sequence ID" value="NZ_BAGZ01000005.1"/>
</dbReference>
<protein>
    <recommendedName>
        <fullName evidence="5">PKD domain-containing protein</fullName>
    </recommendedName>
</protein>
<gene>
    <name evidence="3" type="ORF">AUCHE_05_02300</name>
</gene>
<evidence type="ECO:0008006" key="5">
    <source>
        <dbReference type="Google" id="ProtNLM"/>
    </source>
</evidence>
<evidence type="ECO:0000313" key="4">
    <source>
        <dbReference type="Proteomes" id="UP000008495"/>
    </source>
</evidence>
<reference evidence="3 4" key="1">
    <citation type="submission" date="2012-08" db="EMBL/GenBank/DDBJ databases">
        <title>Whole genome shotgun sequence of Austwickia chelonae NBRC 105200.</title>
        <authorList>
            <person name="Yoshida I."/>
            <person name="Hosoyama A."/>
            <person name="Tsuchikane K."/>
            <person name="Katsumata H."/>
            <person name="Ando Y."/>
            <person name="Ohji S."/>
            <person name="Hamada M."/>
            <person name="Tamura T."/>
            <person name="Yamazoe A."/>
            <person name="Yamazaki S."/>
            <person name="Fujita N."/>
        </authorList>
    </citation>
    <scope>NUCLEOTIDE SEQUENCE [LARGE SCALE GENOMIC DNA]</scope>
    <source>
        <strain evidence="3 4">NBRC 105200</strain>
    </source>
</reference>
<evidence type="ECO:0000256" key="2">
    <source>
        <dbReference type="SAM" id="SignalP"/>
    </source>
</evidence>
<keyword evidence="4" id="KW-1185">Reference proteome</keyword>
<dbReference type="STRING" id="100225.SAMN05421595_1152"/>
<dbReference type="AlphaFoldDB" id="K6VPM2"/>
<feature type="signal peptide" evidence="2">
    <location>
        <begin position="1"/>
        <end position="21"/>
    </location>
</feature>
<dbReference type="eggNOG" id="ENOG5032ZQT">
    <property type="taxonomic scope" value="Bacteria"/>
</dbReference>
<organism evidence="3 4">
    <name type="scientific">Austwickia chelonae NBRC 105200</name>
    <dbReference type="NCBI Taxonomy" id="1184607"/>
    <lineage>
        <taxon>Bacteria</taxon>
        <taxon>Bacillati</taxon>
        <taxon>Actinomycetota</taxon>
        <taxon>Actinomycetes</taxon>
        <taxon>Micrococcales</taxon>
        <taxon>Dermatophilaceae</taxon>
        <taxon>Austwickia</taxon>
    </lineage>
</organism>
<comment type="caution">
    <text evidence="3">The sequence shown here is derived from an EMBL/GenBank/DDBJ whole genome shotgun (WGS) entry which is preliminary data.</text>
</comment>
<dbReference type="EMBL" id="BAGZ01000005">
    <property type="protein sequence ID" value="GAB77325.1"/>
    <property type="molecule type" value="Genomic_DNA"/>
</dbReference>
<dbReference type="Proteomes" id="UP000008495">
    <property type="component" value="Unassembled WGS sequence"/>
</dbReference>
<feature type="compositionally biased region" description="Basic and acidic residues" evidence="1">
    <location>
        <begin position="26"/>
        <end position="38"/>
    </location>
</feature>
<accession>K6VPM2</accession>
<evidence type="ECO:0000256" key="1">
    <source>
        <dbReference type="SAM" id="MobiDB-lite"/>
    </source>
</evidence>
<dbReference type="OrthoDB" id="5192284at2"/>
<feature type="chain" id="PRO_5003898079" description="PKD domain-containing protein" evidence="2">
    <location>
        <begin position="22"/>
        <end position="295"/>
    </location>
</feature>
<feature type="region of interest" description="Disordered" evidence="1">
    <location>
        <begin position="25"/>
        <end position="71"/>
    </location>
</feature>
<sequence>MKTGTALFTALLICLPFAAHAADGSGSEHFDGTVDRDGAVVNGSGGHAPGRAATPRNRTAPGTEMPAEWSPPVEYRDVPSCPENSPSNPEVVFCLGAIEPCAKRKNGRGYLSRVYMRRQGENSWSYLGATCAPEEITGEAPRKELTVADIQRVFTHLSFATPVPSMQPVDNQSLINLPVYFQMSWPPEGHQPGSTHSADLLGHRIDIAVTLQQIEYIFGDGQSSGPTRSVGGPYPTGDIRHAYRTAGIYSPSVTVALGANYRVDGGPWATLPGISSRNTSFPQLTVHTASNRLRS</sequence>
<keyword evidence="2" id="KW-0732">Signal</keyword>